<accession>A0A6C0LZK9</accession>
<sequence>MKILFFGSRGWIGKQFGDYLNNNGITYISTDVRADDEKAVEAEIKLYSPTHIISFIGRTHGEEYNTIDYLELPGKLTDNIRDNLYSPLILSILCEKYNIHYTYLGTGCIFSSDDPTKTYIDDDEKPNFFGSSYSIVKGFTDRLQHMYSNNTLNLRIRMPIVNFEHHRNFLTKIFKYKKICSMPNSMTVLEDMFPVIMDMIIKNTTGTFNLVNKGLIEHNDILEMYKEHVDTSFTWENFSIEEQDATLLSKRSNIQLSTDKLYALYPNIPDIKTSVEKCITQYHKIE</sequence>
<dbReference type="PANTHER" id="PTHR10491:SF4">
    <property type="entry name" value="METHIONINE ADENOSYLTRANSFERASE 2 SUBUNIT BETA"/>
    <property type="match status" value="1"/>
</dbReference>
<dbReference type="SUPFAM" id="SSF51735">
    <property type="entry name" value="NAD(P)-binding Rossmann-fold domains"/>
    <property type="match status" value="1"/>
</dbReference>
<evidence type="ECO:0000313" key="1">
    <source>
        <dbReference type="EMBL" id="QHU35004.1"/>
    </source>
</evidence>
<dbReference type="GO" id="GO:0048270">
    <property type="term" value="F:methionine adenosyltransferase regulator activity"/>
    <property type="evidence" value="ECO:0007669"/>
    <property type="project" value="TreeGrafter"/>
</dbReference>
<organism evidence="1">
    <name type="scientific">viral metagenome</name>
    <dbReference type="NCBI Taxonomy" id="1070528"/>
    <lineage>
        <taxon>unclassified sequences</taxon>
        <taxon>metagenomes</taxon>
        <taxon>organismal metagenomes</taxon>
    </lineage>
</organism>
<reference evidence="1" key="1">
    <citation type="journal article" date="2020" name="Nature">
        <title>Giant virus diversity and host interactions through global metagenomics.</title>
        <authorList>
            <person name="Schulz F."/>
            <person name="Roux S."/>
            <person name="Paez-Espino D."/>
            <person name="Jungbluth S."/>
            <person name="Walsh D.A."/>
            <person name="Denef V.J."/>
            <person name="McMahon K.D."/>
            <person name="Konstantinidis K.T."/>
            <person name="Eloe-Fadrosh E.A."/>
            <person name="Kyrpides N.C."/>
            <person name="Woyke T."/>
        </authorList>
    </citation>
    <scope>NUCLEOTIDE SEQUENCE</scope>
    <source>
        <strain evidence="1">GVMAG-S-1017244-22</strain>
    </source>
</reference>
<protein>
    <submittedName>
        <fullName evidence="1">Uncharacterized protein</fullName>
    </submittedName>
</protein>
<dbReference type="PANTHER" id="PTHR10491">
    <property type="entry name" value="DTDP-4-DEHYDRORHAMNOSE REDUCTASE"/>
    <property type="match status" value="1"/>
</dbReference>
<dbReference type="Gene3D" id="3.40.50.720">
    <property type="entry name" value="NAD(P)-binding Rossmann-like Domain"/>
    <property type="match status" value="1"/>
</dbReference>
<dbReference type="InterPro" id="IPR005913">
    <property type="entry name" value="dTDP_dehydrorham_reduct"/>
</dbReference>
<dbReference type="GO" id="GO:0048269">
    <property type="term" value="C:methionine adenosyltransferase complex"/>
    <property type="evidence" value="ECO:0007669"/>
    <property type="project" value="TreeGrafter"/>
</dbReference>
<name>A0A6C0LZK9_9ZZZZ</name>
<dbReference type="AlphaFoldDB" id="A0A6C0LZK9"/>
<dbReference type="EMBL" id="MN740582">
    <property type="protein sequence ID" value="QHU35004.1"/>
    <property type="molecule type" value="Genomic_DNA"/>
</dbReference>
<dbReference type="InterPro" id="IPR036291">
    <property type="entry name" value="NAD(P)-bd_dom_sf"/>
</dbReference>
<dbReference type="GO" id="GO:0006556">
    <property type="term" value="P:S-adenosylmethionine biosynthetic process"/>
    <property type="evidence" value="ECO:0007669"/>
    <property type="project" value="TreeGrafter"/>
</dbReference>
<proteinExistence type="predicted"/>